<dbReference type="AlphaFoldDB" id="A0A4R8QLK6"/>
<feature type="compositionally biased region" description="Polar residues" evidence="1">
    <location>
        <begin position="77"/>
        <end position="88"/>
    </location>
</feature>
<evidence type="ECO:0000256" key="1">
    <source>
        <dbReference type="SAM" id="MobiDB-lite"/>
    </source>
</evidence>
<protein>
    <submittedName>
        <fullName evidence="2">Uncharacterized protein</fullName>
    </submittedName>
</protein>
<evidence type="ECO:0000313" key="2">
    <source>
        <dbReference type="EMBL" id="TDZ39901.1"/>
    </source>
</evidence>
<sequence>MSNAAPSSSTASNAKKPSVKVTKEAVVERGAARDTDERRTTAGKENSAGPPSTEGQVTSVRLVRRNQSERERRKSRLQASRQNRSSIA</sequence>
<dbReference type="Proteomes" id="UP000295083">
    <property type="component" value="Unassembled WGS sequence"/>
</dbReference>
<feature type="compositionally biased region" description="Low complexity" evidence="1">
    <location>
        <begin position="1"/>
        <end position="16"/>
    </location>
</feature>
<feature type="compositionally biased region" description="Polar residues" evidence="1">
    <location>
        <begin position="49"/>
        <end position="59"/>
    </location>
</feature>
<proteinExistence type="predicted"/>
<feature type="compositionally biased region" description="Basic and acidic residues" evidence="1">
    <location>
        <begin position="21"/>
        <end position="42"/>
    </location>
</feature>
<dbReference type="EMBL" id="QAPG01000008">
    <property type="protein sequence ID" value="TDZ39901.1"/>
    <property type="molecule type" value="Genomic_DNA"/>
</dbReference>
<keyword evidence="3" id="KW-1185">Reference proteome</keyword>
<gene>
    <name evidence="2" type="ORF">C8035_v002135</name>
</gene>
<evidence type="ECO:0000313" key="3">
    <source>
        <dbReference type="Proteomes" id="UP000295083"/>
    </source>
</evidence>
<reference evidence="2 3" key="1">
    <citation type="submission" date="2018-11" db="EMBL/GenBank/DDBJ databases">
        <title>Genome sequence and assembly of Colletotrichum spinosum.</title>
        <authorList>
            <person name="Gan P."/>
            <person name="Shirasu K."/>
        </authorList>
    </citation>
    <scope>NUCLEOTIDE SEQUENCE [LARGE SCALE GENOMIC DNA]</scope>
    <source>
        <strain evidence="2 3">CBS 515.97</strain>
    </source>
</reference>
<name>A0A4R8QLK6_9PEZI</name>
<comment type="caution">
    <text evidence="2">The sequence shown here is derived from an EMBL/GenBank/DDBJ whole genome shotgun (WGS) entry which is preliminary data.</text>
</comment>
<organism evidence="2 3">
    <name type="scientific">Colletotrichum spinosum</name>
    <dbReference type="NCBI Taxonomy" id="1347390"/>
    <lineage>
        <taxon>Eukaryota</taxon>
        <taxon>Fungi</taxon>
        <taxon>Dikarya</taxon>
        <taxon>Ascomycota</taxon>
        <taxon>Pezizomycotina</taxon>
        <taxon>Sordariomycetes</taxon>
        <taxon>Hypocreomycetidae</taxon>
        <taxon>Glomerellales</taxon>
        <taxon>Glomerellaceae</taxon>
        <taxon>Colletotrichum</taxon>
        <taxon>Colletotrichum orbiculare species complex</taxon>
    </lineage>
</organism>
<accession>A0A4R8QLK6</accession>
<feature type="region of interest" description="Disordered" evidence="1">
    <location>
        <begin position="1"/>
        <end position="88"/>
    </location>
</feature>